<dbReference type="Proteomes" id="UP001324993">
    <property type="component" value="Chromosome"/>
</dbReference>
<keyword evidence="2" id="KW-1185">Reference proteome</keyword>
<dbReference type="PANTHER" id="PTHR35279">
    <property type="match status" value="1"/>
</dbReference>
<organism evidence="1 2">
    <name type="scientific">Coraliomargarita algicola</name>
    <dbReference type="NCBI Taxonomy" id="3092156"/>
    <lineage>
        <taxon>Bacteria</taxon>
        <taxon>Pseudomonadati</taxon>
        <taxon>Verrucomicrobiota</taxon>
        <taxon>Opitutia</taxon>
        <taxon>Puniceicoccales</taxon>
        <taxon>Coraliomargaritaceae</taxon>
        <taxon>Coraliomargarita</taxon>
    </lineage>
</organism>
<protein>
    <submittedName>
        <fullName evidence="1">Glycoside hydrolase family protein</fullName>
    </submittedName>
</protein>
<dbReference type="EMBL" id="CP138858">
    <property type="protein sequence ID" value="WPJ96130.1"/>
    <property type="molecule type" value="Genomic_DNA"/>
</dbReference>
<sequence length="333" mass="38126">MKIQCYLETIVLLFAFMSNMHSNPEPFHHRLTPKGRILDLNHEGYIVWTCSPIRDDAGKVHVFFNRVPEPAFWFKNFRTQGHIMHAVANQPEGPYTVKNLVIKGRGQGHWDGYGIVNPRIYRVGEQYALFFTSYEVAWPLNDMKEHIGLLLSDDLKTWRRANGGKPILSPSDEDPDAFDHQIINNASFVQDPETGEFRLYYRGIQSIPKNRDYIGYATATSLEGPWVKSPNNPVVGPDMVPNSVKSFRGFEDPCVWIENGLYHMLTKDMGYFNPPTSAYFQSSDGIHWGVPVRGYDKQDDSPQLLFDAHGAPDYLFVNRHKYGALSGYVYKID</sequence>
<dbReference type="RefSeq" id="WP_319832994.1">
    <property type="nucleotide sequence ID" value="NZ_CP138858.1"/>
</dbReference>
<dbReference type="InterPro" id="IPR023296">
    <property type="entry name" value="Glyco_hydro_beta-prop_sf"/>
</dbReference>
<evidence type="ECO:0000313" key="1">
    <source>
        <dbReference type="EMBL" id="WPJ96130.1"/>
    </source>
</evidence>
<keyword evidence="1" id="KW-0378">Hydrolase</keyword>
<dbReference type="Gene3D" id="2.115.10.20">
    <property type="entry name" value="Glycosyl hydrolase domain, family 43"/>
    <property type="match status" value="1"/>
</dbReference>
<accession>A0ABZ0RMB2</accession>
<reference evidence="1 2" key="1">
    <citation type="submission" date="2023-11" db="EMBL/GenBank/DDBJ databases">
        <title>Coraliomargarita sp. nov., isolated from marine algae.</title>
        <authorList>
            <person name="Lee J.K."/>
            <person name="Baek J.H."/>
            <person name="Kim J.M."/>
            <person name="Choi D.G."/>
            <person name="Jeon C.O."/>
        </authorList>
    </citation>
    <scope>NUCLEOTIDE SEQUENCE [LARGE SCALE GENOMIC DNA]</scope>
    <source>
        <strain evidence="1 2">J2-16</strain>
    </source>
</reference>
<gene>
    <name evidence="1" type="ORF">SH580_00255</name>
</gene>
<name>A0ABZ0RMB2_9BACT</name>
<proteinExistence type="predicted"/>
<dbReference type="PANTHER" id="PTHR35279:SF1">
    <property type="entry name" value="ARABINANASE_LEVANSUCRASE_INVERTASE"/>
    <property type="match status" value="1"/>
</dbReference>
<dbReference type="SUPFAM" id="SSF75005">
    <property type="entry name" value="Arabinanase/levansucrase/invertase"/>
    <property type="match status" value="2"/>
</dbReference>
<evidence type="ECO:0000313" key="2">
    <source>
        <dbReference type="Proteomes" id="UP001324993"/>
    </source>
</evidence>
<dbReference type="GO" id="GO:0016787">
    <property type="term" value="F:hydrolase activity"/>
    <property type="evidence" value="ECO:0007669"/>
    <property type="project" value="UniProtKB-KW"/>
</dbReference>
<dbReference type="CDD" id="cd08994">
    <property type="entry name" value="GH43_62_32_68_117_130-like"/>
    <property type="match status" value="1"/>
</dbReference>